<gene>
    <name evidence="10" type="ORF">AMON00008_LOCUS60460</name>
</gene>
<dbReference type="InterPro" id="IPR013083">
    <property type="entry name" value="Znf_RING/FYVE/PHD"/>
</dbReference>
<proteinExistence type="predicted"/>
<keyword evidence="8" id="KW-1133">Transmembrane helix</keyword>
<feature type="transmembrane region" description="Helical" evidence="8">
    <location>
        <begin position="177"/>
        <end position="199"/>
    </location>
</feature>
<dbReference type="Pfam" id="PF12678">
    <property type="entry name" value="zf-rbx1"/>
    <property type="match status" value="1"/>
</dbReference>
<evidence type="ECO:0000256" key="6">
    <source>
        <dbReference type="PROSITE-ProRule" id="PRU00175"/>
    </source>
</evidence>
<feature type="domain" description="RING-type" evidence="9">
    <location>
        <begin position="1300"/>
        <end position="1323"/>
    </location>
</feature>
<evidence type="ECO:0000256" key="7">
    <source>
        <dbReference type="SAM" id="MobiDB-lite"/>
    </source>
</evidence>
<dbReference type="Gene3D" id="3.30.40.10">
    <property type="entry name" value="Zinc/RING finger domain, C3HC4 (zinc finger)"/>
    <property type="match status" value="1"/>
</dbReference>
<evidence type="ECO:0000256" key="2">
    <source>
        <dbReference type="ARBA" id="ARBA00022723"/>
    </source>
</evidence>
<evidence type="ECO:0000256" key="8">
    <source>
        <dbReference type="SAM" id="Phobius"/>
    </source>
</evidence>
<feature type="region of interest" description="Disordered" evidence="7">
    <location>
        <begin position="1206"/>
        <end position="1248"/>
    </location>
</feature>
<reference evidence="10" key="1">
    <citation type="submission" date="2021-01" db="EMBL/GenBank/DDBJ databases">
        <authorList>
            <person name="Corre E."/>
            <person name="Pelletier E."/>
            <person name="Niang G."/>
            <person name="Scheremetjew M."/>
            <person name="Finn R."/>
            <person name="Kale V."/>
            <person name="Holt S."/>
            <person name="Cochrane G."/>
            <person name="Meng A."/>
            <person name="Brown T."/>
            <person name="Cohen L."/>
        </authorList>
    </citation>
    <scope>NUCLEOTIDE SEQUENCE</scope>
    <source>
        <strain evidence="10">CCMP3105</strain>
    </source>
</reference>
<evidence type="ECO:0000259" key="9">
    <source>
        <dbReference type="PROSITE" id="PS50089"/>
    </source>
</evidence>
<dbReference type="PROSITE" id="PS50089">
    <property type="entry name" value="ZF_RING_2"/>
    <property type="match status" value="1"/>
</dbReference>
<dbReference type="PANTHER" id="PTHR15302:SF0">
    <property type="entry name" value="E3 UBIQUITIN-PROTEIN LIGASE RNF103"/>
    <property type="match status" value="1"/>
</dbReference>
<keyword evidence="5" id="KW-0862">Zinc</keyword>
<dbReference type="GO" id="GO:0008270">
    <property type="term" value="F:zinc ion binding"/>
    <property type="evidence" value="ECO:0007669"/>
    <property type="project" value="UniProtKB-KW"/>
</dbReference>
<feature type="transmembrane region" description="Helical" evidence="8">
    <location>
        <begin position="870"/>
        <end position="888"/>
    </location>
</feature>
<dbReference type="InterPro" id="IPR001841">
    <property type="entry name" value="Znf_RING"/>
</dbReference>
<feature type="transmembrane region" description="Helical" evidence="8">
    <location>
        <begin position="846"/>
        <end position="864"/>
    </location>
</feature>
<evidence type="ECO:0000256" key="4">
    <source>
        <dbReference type="ARBA" id="ARBA00022786"/>
    </source>
</evidence>
<evidence type="ECO:0000256" key="1">
    <source>
        <dbReference type="ARBA" id="ARBA00004906"/>
    </source>
</evidence>
<feature type="transmembrane region" description="Helical" evidence="8">
    <location>
        <begin position="1052"/>
        <end position="1070"/>
    </location>
</feature>
<feature type="transmembrane region" description="Helical" evidence="8">
    <location>
        <begin position="141"/>
        <end position="165"/>
    </location>
</feature>
<dbReference type="PANTHER" id="PTHR15302">
    <property type="entry name" value="E3 UBIQUITIN-PROTEIN LIGASE RNF103"/>
    <property type="match status" value="1"/>
</dbReference>
<keyword evidence="2" id="KW-0479">Metal-binding</keyword>
<keyword evidence="8" id="KW-0812">Transmembrane</keyword>
<dbReference type="GO" id="GO:0005783">
    <property type="term" value="C:endoplasmic reticulum"/>
    <property type="evidence" value="ECO:0007669"/>
    <property type="project" value="TreeGrafter"/>
</dbReference>
<dbReference type="GO" id="GO:0004842">
    <property type="term" value="F:ubiquitin-protein transferase activity"/>
    <property type="evidence" value="ECO:0007669"/>
    <property type="project" value="InterPro"/>
</dbReference>
<evidence type="ECO:0000313" key="10">
    <source>
        <dbReference type="EMBL" id="CAE4662018.1"/>
    </source>
</evidence>
<evidence type="ECO:0000256" key="3">
    <source>
        <dbReference type="ARBA" id="ARBA00022771"/>
    </source>
</evidence>
<feature type="transmembrane region" description="Helical" evidence="8">
    <location>
        <begin position="109"/>
        <end position="129"/>
    </location>
</feature>
<feature type="transmembrane region" description="Helical" evidence="8">
    <location>
        <begin position="900"/>
        <end position="925"/>
    </location>
</feature>
<dbReference type="InterPro" id="IPR042494">
    <property type="entry name" value="RNF103"/>
</dbReference>
<protein>
    <recommendedName>
        <fullName evidence="9">RING-type domain-containing protein</fullName>
    </recommendedName>
</protein>
<dbReference type="SUPFAM" id="SSF57850">
    <property type="entry name" value="RING/U-box"/>
    <property type="match status" value="1"/>
</dbReference>
<accession>A0A7S4T1P8</accession>
<organism evidence="10">
    <name type="scientific">Alexandrium monilatum</name>
    <dbReference type="NCBI Taxonomy" id="311494"/>
    <lineage>
        <taxon>Eukaryota</taxon>
        <taxon>Sar</taxon>
        <taxon>Alveolata</taxon>
        <taxon>Dinophyceae</taxon>
        <taxon>Gonyaulacales</taxon>
        <taxon>Pyrocystaceae</taxon>
        <taxon>Alexandrium</taxon>
    </lineage>
</organism>
<dbReference type="EMBL" id="HBNR01084418">
    <property type="protein sequence ID" value="CAE4662018.1"/>
    <property type="molecule type" value="Transcribed_RNA"/>
</dbReference>
<feature type="transmembrane region" description="Helical" evidence="8">
    <location>
        <begin position="738"/>
        <end position="760"/>
    </location>
</feature>
<evidence type="ECO:0000256" key="5">
    <source>
        <dbReference type="ARBA" id="ARBA00022833"/>
    </source>
</evidence>
<feature type="transmembrane region" description="Helical" evidence="8">
    <location>
        <begin position="1027"/>
        <end position="1046"/>
    </location>
</feature>
<dbReference type="GO" id="GO:0036503">
    <property type="term" value="P:ERAD pathway"/>
    <property type="evidence" value="ECO:0007669"/>
    <property type="project" value="TreeGrafter"/>
</dbReference>
<feature type="transmembrane region" description="Helical" evidence="8">
    <location>
        <begin position="211"/>
        <end position="234"/>
    </location>
</feature>
<keyword evidence="8" id="KW-0472">Membrane</keyword>
<dbReference type="InterPro" id="IPR024766">
    <property type="entry name" value="Znf_RING_H2"/>
</dbReference>
<keyword evidence="3 6" id="KW-0863">Zinc-finger</keyword>
<name>A0A7S4T1P8_9DINO</name>
<dbReference type="GO" id="GO:0016567">
    <property type="term" value="P:protein ubiquitination"/>
    <property type="evidence" value="ECO:0007669"/>
    <property type="project" value="InterPro"/>
</dbReference>
<keyword evidence="4" id="KW-0833">Ubl conjugation pathway</keyword>
<sequence length="1338" mass="145183">MASILEMGLDAGDRLAELATAMPQPGPAAQPPSDAGAFCSSSVRAGAPPGSLGVTASGQALGLAPRILGSGPQPSLTPLRWLLAAPGWARAYALDRLQQLDPSGFLTRYIWFVALAVAVWLISSASLLSRNPRCRHVLRGLWDWWCAPSTLPTLGIALLALSVLVVHDAAVMPLLELGHYVTASAQAFGGCALAASGLAEPKMKAIRLRTALAGLELAGGLLFVPVCLCLSVDLQLEGRRGASVGAARAAAFGSGLIGVHGLGRLLAVPLLLRLSQAVSYILLSAARYLIAVPIKTCSRSVQWLWHHAVFPFARCCALRSVQAARVIGRTLTAVYEVVCKIALAVWRPTSAAVARAARLCQQAGCYVLECAGEVLDWIARHAESLVRVASECCDRFICQPLSLAARCAYHHIARVARMLLDHLTHAARAARQHLVEAAAFLQQQVNLLYRQLSRATTWVWQHVRRVAAHVCRHLGQAYDFALRRAKQALTFVSHYATLVVIWLYQRFVEALAFVSHYVTLVVIWLHWRLVEVLTLIHRCVTQAAALLCRHARQLFAFLRQHATQAAAFVGHHGMRAAIWLHSRMREVSLFVYRQTAQAVAWVGGILRQVFDFIHRHATQVYIFIYGLLRRAACLAYDHARQAAMALHHGLALVALFLREKACLAALRLRRWWDWAAPLVWAALVRAAQVVLIPLMRLAGLGFRVGRRLVSPAGCFTSAGLFAYHLHGQLRGEAGARTSVLALVGYGLAIHGSASIGLLLLGRVIRRSGAGAWMVSLGHMTEATGAWLFLHLDLTIISVCRQLVRETSNSVLTAARFVAGALKWIAQRVELILDGAVRGTWVAVRTAWQHVILPALALLTSMAWAGICTVWQNPLLSMAASAGFVAYLYQVHVGKAPLPDFAGWASLGLQVARAVMGIVGVALAALRHSLAVAAGGGAVLARGTARTASTAWSFAKPLALESQSLATALSRRPLELYSEPAFAQMAALVTLLCSRVVLLLINHSRTPMTSQEIVELCARVGRTSQRMLFVPVVSSALISGLASRLALGLAQLVAVPLALVYLFGSLVFLTSEMRGWAATSRELKEHRRARACAQAPEHIFSEARDDCCICMEALSPPEQEPWVPPPPPQRALVLVRLENGPRHRWYGKFEVVLEAADLEGPQPQPLRSPATAGGEWRLAVNAGPAYRLRLLDSNGQCITEISFRIPAEGQPLDGPAPDAEPHMEAGALGGGPPASWSFPGQHRRDQRQDSRVELWAVPRVADGVVSEDAQTLPVGVQVLELPERQPPAPPPPPLPVAALRCGHAFHEPCIKAWLRRNTRCPMCREVVRGFARHAFQAVF</sequence>
<comment type="pathway">
    <text evidence="1">Protein modification; protein ubiquitination.</text>
</comment>